<keyword evidence="1" id="KW-0812">Transmembrane</keyword>
<gene>
    <name evidence="2" type="ORF">LCGC14_2405610</name>
</gene>
<comment type="caution">
    <text evidence="2">The sequence shown here is derived from an EMBL/GenBank/DDBJ whole genome shotgun (WGS) entry which is preliminary data.</text>
</comment>
<name>A0A0F9BU03_9ZZZZ</name>
<evidence type="ECO:0000256" key="1">
    <source>
        <dbReference type="SAM" id="Phobius"/>
    </source>
</evidence>
<sequence>MKNIVKNIIITIACIILGGLYLFITYYFDTVTCDVVAQNPTEEQILALFDYSGDVNRIWLEDIEKI</sequence>
<reference evidence="2" key="1">
    <citation type="journal article" date="2015" name="Nature">
        <title>Complex archaea that bridge the gap between prokaryotes and eukaryotes.</title>
        <authorList>
            <person name="Spang A."/>
            <person name="Saw J.H."/>
            <person name="Jorgensen S.L."/>
            <person name="Zaremba-Niedzwiedzka K."/>
            <person name="Martijn J."/>
            <person name="Lind A.E."/>
            <person name="van Eijk R."/>
            <person name="Schleper C."/>
            <person name="Guy L."/>
            <person name="Ettema T.J."/>
        </authorList>
    </citation>
    <scope>NUCLEOTIDE SEQUENCE</scope>
</reference>
<dbReference type="AlphaFoldDB" id="A0A0F9BU03"/>
<proteinExistence type="predicted"/>
<accession>A0A0F9BU03</accession>
<keyword evidence="1" id="KW-1133">Transmembrane helix</keyword>
<keyword evidence="1" id="KW-0472">Membrane</keyword>
<dbReference type="EMBL" id="LAZR01036224">
    <property type="protein sequence ID" value="KKL25409.1"/>
    <property type="molecule type" value="Genomic_DNA"/>
</dbReference>
<evidence type="ECO:0000313" key="2">
    <source>
        <dbReference type="EMBL" id="KKL25409.1"/>
    </source>
</evidence>
<protein>
    <submittedName>
        <fullName evidence="2">Uncharacterized protein</fullName>
    </submittedName>
</protein>
<feature type="transmembrane region" description="Helical" evidence="1">
    <location>
        <begin position="7"/>
        <end position="28"/>
    </location>
</feature>
<organism evidence="2">
    <name type="scientific">marine sediment metagenome</name>
    <dbReference type="NCBI Taxonomy" id="412755"/>
    <lineage>
        <taxon>unclassified sequences</taxon>
        <taxon>metagenomes</taxon>
        <taxon>ecological metagenomes</taxon>
    </lineage>
</organism>